<feature type="coiled-coil region" evidence="4">
    <location>
        <begin position="547"/>
        <end position="630"/>
    </location>
</feature>
<dbReference type="InterPro" id="IPR001849">
    <property type="entry name" value="PH_domain"/>
</dbReference>
<evidence type="ECO:0000256" key="1">
    <source>
        <dbReference type="ARBA" id="ARBA00022468"/>
    </source>
</evidence>
<evidence type="ECO:0000259" key="5">
    <source>
        <dbReference type="PROSITE" id="PS50003"/>
    </source>
</evidence>
<dbReference type="PROSITE" id="PS50003">
    <property type="entry name" value="PH_DOMAIN"/>
    <property type="match status" value="1"/>
</dbReference>
<dbReference type="PANTHER" id="PTHR15228:SF20">
    <property type="entry name" value="RHO GTPASE-ACTIVATING PROTEIN 25"/>
    <property type="match status" value="1"/>
</dbReference>
<dbReference type="GO" id="GO:0051058">
    <property type="term" value="P:negative regulation of small GTPase mediated signal transduction"/>
    <property type="evidence" value="ECO:0007669"/>
    <property type="project" value="TreeGrafter"/>
</dbReference>
<gene>
    <name evidence="7" type="ORF">GDO81_009304</name>
</gene>
<proteinExistence type="predicted"/>
<dbReference type="GO" id="GO:0005096">
    <property type="term" value="F:GTPase activator activity"/>
    <property type="evidence" value="ECO:0007669"/>
    <property type="project" value="UniProtKB-KW"/>
</dbReference>
<comment type="caution">
    <text evidence="7">The sequence shown here is derived from an EMBL/GenBank/DDBJ whole genome shotgun (WGS) entry which is preliminary data.</text>
</comment>
<keyword evidence="2" id="KW-0597">Phosphoprotein</keyword>
<feature type="domain" description="Rho-GAP" evidence="6">
    <location>
        <begin position="156"/>
        <end position="350"/>
    </location>
</feature>
<dbReference type="Pfam" id="PF00620">
    <property type="entry name" value="RhoGAP"/>
    <property type="match status" value="1"/>
</dbReference>
<keyword evidence="1" id="KW-0343">GTPase activation</keyword>
<dbReference type="PROSITE" id="PS50238">
    <property type="entry name" value="RHOGAP"/>
    <property type="match status" value="1"/>
</dbReference>
<evidence type="ECO:0000256" key="4">
    <source>
        <dbReference type="SAM" id="Coils"/>
    </source>
</evidence>
<dbReference type="SUPFAM" id="SSF48350">
    <property type="entry name" value="GTPase activation domain, GAP"/>
    <property type="match status" value="1"/>
</dbReference>
<dbReference type="GO" id="GO:0001891">
    <property type="term" value="C:phagocytic cup"/>
    <property type="evidence" value="ECO:0007669"/>
    <property type="project" value="TreeGrafter"/>
</dbReference>
<dbReference type="InterPro" id="IPR011993">
    <property type="entry name" value="PH-like_dom_sf"/>
</dbReference>
<dbReference type="Gene3D" id="1.10.555.10">
    <property type="entry name" value="Rho GTPase activation protein"/>
    <property type="match status" value="1"/>
</dbReference>
<dbReference type="SMART" id="SM00233">
    <property type="entry name" value="PH"/>
    <property type="match status" value="1"/>
</dbReference>
<dbReference type="GO" id="GO:0007165">
    <property type="term" value="P:signal transduction"/>
    <property type="evidence" value="ECO:0007669"/>
    <property type="project" value="InterPro"/>
</dbReference>
<dbReference type="SUPFAM" id="SSF50729">
    <property type="entry name" value="PH domain-like"/>
    <property type="match status" value="1"/>
</dbReference>
<dbReference type="FunFam" id="1.10.555.10:FF:000015">
    <property type="entry name" value="rho GTPase-activating protein 25 isoform X1"/>
    <property type="match status" value="1"/>
</dbReference>
<dbReference type="Gene3D" id="2.30.29.30">
    <property type="entry name" value="Pleckstrin-homology domain (PH domain)/Phosphotyrosine-binding domain (PTB)"/>
    <property type="match status" value="1"/>
</dbReference>
<sequence length="639" mass="72641">MSLKLPKNWEFSLKSDFGKMVRSVSMMTGDQNVPSARFYNSLEKPVKCGWLKKQQKTFVKNWQQRYFVLKGQYLFFYKDEVDSKPQGFLFLARTTVSEVSCSPDDVGKFIFEVIPDQNKPTQDGYILMANSQAEMEEWVKAIKKAGGFPSGAVFGQHLADTIAYEKKHGRHLVPILMQKCADFILENGLSEEGIFRLPGQDNLVKQLKEAFDAGERPSFSRDTDVHTVASLFKLYLRELPEPVFPWSQYEDCLACEKTMSNDEAKGHEELMKQIRLLPRENYNLLSFICRFLYEVQKNSSVNKMSVDNLAMVIGVNLLKPKTDEPVALMRGAPQIQKLMTVMISHHEKFFPKTIDQPVETKAQKGDLKKVQIPRSSVGWDAAEENISPSSKTHMKYSGDSRGSSISDDTMSLHEDYLSGSGEDAGSWKAIPRKRTQTMPVTNCSMAKHQDDNSSGTLKEEIFSGEFWASPNGRKVYLSPVHKRTLSEELSQYRTSTYDNVPSPQCDDNSGSGTFDTCSINSEGEQSPSHLRNGVTCLVTGSKEGDNCESLASSLEEMRIHQKKLEERIKSLEKDNYDAWKKVVKLNEDLEKERNQRKALEITLQNMERSRDDAERRNRHLEQEIQGFVRAMSQAGNKPE</sequence>
<dbReference type="InterPro" id="IPR051025">
    <property type="entry name" value="RhoGAP"/>
</dbReference>
<evidence type="ECO:0000256" key="2">
    <source>
        <dbReference type="ARBA" id="ARBA00022553"/>
    </source>
</evidence>
<name>A0AAV7BPU6_ENGPU</name>
<keyword evidence="3 4" id="KW-0175">Coiled coil</keyword>
<dbReference type="EMBL" id="WNYA01000004">
    <property type="protein sequence ID" value="KAG8574735.1"/>
    <property type="molecule type" value="Genomic_DNA"/>
</dbReference>
<organism evidence="7 8">
    <name type="scientific">Engystomops pustulosus</name>
    <name type="common">Tungara frog</name>
    <name type="synonym">Physalaemus pustulosus</name>
    <dbReference type="NCBI Taxonomy" id="76066"/>
    <lineage>
        <taxon>Eukaryota</taxon>
        <taxon>Metazoa</taxon>
        <taxon>Chordata</taxon>
        <taxon>Craniata</taxon>
        <taxon>Vertebrata</taxon>
        <taxon>Euteleostomi</taxon>
        <taxon>Amphibia</taxon>
        <taxon>Batrachia</taxon>
        <taxon>Anura</taxon>
        <taxon>Neobatrachia</taxon>
        <taxon>Hyloidea</taxon>
        <taxon>Leptodactylidae</taxon>
        <taxon>Leiuperinae</taxon>
        <taxon>Engystomops</taxon>
    </lineage>
</organism>
<dbReference type="Pfam" id="PF00169">
    <property type="entry name" value="PH"/>
    <property type="match status" value="1"/>
</dbReference>
<reference evidence="7" key="1">
    <citation type="thesis" date="2020" institute="ProQuest LLC" country="789 East Eisenhower Parkway, Ann Arbor, MI, USA">
        <title>Comparative Genomics and Chromosome Evolution.</title>
        <authorList>
            <person name="Mudd A.B."/>
        </authorList>
    </citation>
    <scope>NUCLEOTIDE SEQUENCE</scope>
    <source>
        <strain evidence="7">237g6f4</strain>
        <tissue evidence="7">Blood</tissue>
    </source>
</reference>
<dbReference type="SMART" id="SM00324">
    <property type="entry name" value="RhoGAP"/>
    <property type="match status" value="1"/>
</dbReference>
<dbReference type="PANTHER" id="PTHR15228">
    <property type="entry name" value="SPERMATHECAL PHYSIOLOGY VARIANT"/>
    <property type="match status" value="1"/>
</dbReference>
<evidence type="ECO:0000259" key="6">
    <source>
        <dbReference type="PROSITE" id="PS50238"/>
    </source>
</evidence>
<dbReference type="CDD" id="cd04390">
    <property type="entry name" value="RhoGAP_ARHGAP22_24_25"/>
    <property type="match status" value="1"/>
</dbReference>
<evidence type="ECO:0008006" key="9">
    <source>
        <dbReference type="Google" id="ProtNLM"/>
    </source>
</evidence>
<evidence type="ECO:0000313" key="7">
    <source>
        <dbReference type="EMBL" id="KAG8574735.1"/>
    </source>
</evidence>
<dbReference type="InterPro" id="IPR000198">
    <property type="entry name" value="RhoGAP_dom"/>
</dbReference>
<dbReference type="GO" id="GO:0007015">
    <property type="term" value="P:actin filament organization"/>
    <property type="evidence" value="ECO:0007669"/>
    <property type="project" value="TreeGrafter"/>
</dbReference>
<dbReference type="GO" id="GO:0006911">
    <property type="term" value="P:phagocytosis, engulfment"/>
    <property type="evidence" value="ECO:0007669"/>
    <property type="project" value="TreeGrafter"/>
</dbReference>
<feature type="domain" description="PH" evidence="5">
    <location>
        <begin position="44"/>
        <end position="147"/>
    </location>
</feature>
<evidence type="ECO:0000256" key="3">
    <source>
        <dbReference type="ARBA" id="ARBA00023054"/>
    </source>
</evidence>
<accession>A0AAV7BPU6</accession>
<dbReference type="Proteomes" id="UP000824782">
    <property type="component" value="Unassembled WGS sequence"/>
</dbReference>
<keyword evidence="8" id="KW-1185">Reference proteome</keyword>
<dbReference type="InterPro" id="IPR008936">
    <property type="entry name" value="Rho_GTPase_activation_prot"/>
</dbReference>
<protein>
    <recommendedName>
        <fullName evidence="9">Rho GTPase activating protein 25</fullName>
    </recommendedName>
</protein>
<dbReference type="AlphaFoldDB" id="A0AAV7BPU6"/>
<evidence type="ECO:0000313" key="8">
    <source>
        <dbReference type="Proteomes" id="UP000824782"/>
    </source>
</evidence>